<proteinExistence type="predicted"/>
<comment type="caution">
    <text evidence="1">The sequence shown here is derived from an EMBL/GenBank/DDBJ whole genome shotgun (WGS) entry which is preliminary data.</text>
</comment>
<dbReference type="Proteomes" id="UP000251800">
    <property type="component" value="Unassembled WGS sequence"/>
</dbReference>
<sequence>MLVLPRTTAIELMHAAQLSPDRSIAGVLGLRDGLAEGLTPGQADSAESLAHACDQAEQAGGVFALYYSQPAAAAEPHDLPQALREAATNRPLLIVSLNTKGVLETRAWRWCEGQYIEQTLTAIEPPTAA</sequence>
<gene>
    <name evidence="1" type="ORF">DEH80_00090</name>
</gene>
<evidence type="ECO:0000313" key="1">
    <source>
        <dbReference type="EMBL" id="PWN57578.1"/>
    </source>
</evidence>
<keyword evidence="2" id="KW-1185">Reference proteome</keyword>
<protein>
    <submittedName>
        <fullName evidence="1">Uncharacterized protein</fullName>
    </submittedName>
</protein>
<dbReference type="AlphaFoldDB" id="A0A363UQ41"/>
<name>A0A363UQ41_9GAMM</name>
<dbReference type="EMBL" id="QEQK01000001">
    <property type="protein sequence ID" value="PWN57578.1"/>
    <property type="molecule type" value="Genomic_DNA"/>
</dbReference>
<accession>A0A363UQ41</accession>
<evidence type="ECO:0000313" key="2">
    <source>
        <dbReference type="Proteomes" id="UP000251800"/>
    </source>
</evidence>
<organism evidence="1 2">
    <name type="scientific">Abyssibacter profundi</name>
    <dbReference type="NCBI Taxonomy" id="2182787"/>
    <lineage>
        <taxon>Bacteria</taxon>
        <taxon>Pseudomonadati</taxon>
        <taxon>Pseudomonadota</taxon>
        <taxon>Gammaproteobacteria</taxon>
        <taxon>Chromatiales</taxon>
        <taxon>Oceanococcaceae</taxon>
        <taxon>Abyssibacter</taxon>
    </lineage>
</organism>
<reference evidence="1 2" key="1">
    <citation type="submission" date="2018-05" db="EMBL/GenBank/DDBJ databases">
        <title>Abyssibacter profundi OUC007T gen. nov., sp. nov, a marine bacterium isolated from seawater of the Mariana Trench.</title>
        <authorList>
            <person name="Zhou S."/>
        </authorList>
    </citation>
    <scope>NUCLEOTIDE SEQUENCE [LARGE SCALE GENOMIC DNA]</scope>
    <source>
        <strain evidence="1 2">OUC007</strain>
    </source>
</reference>